<dbReference type="InterPro" id="IPR035919">
    <property type="entry name" value="EAL_sf"/>
</dbReference>
<dbReference type="FunFam" id="3.20.20.450:FF:000001">
    <property type="entry name" value="Cyclic di-GMP phosphodiesterase yahA"/>
    <property type="match status" value="1"/>
</dbReference>
<dbReference type="SUPFAM" id="SSF141868">
    <property type="entry name" value="EAL domain-like"/>
    <property type="match status" value="1"/>
</dbReference>
<dbReference type="Pfam" id="PF17159">
    <property type="entry name" value="MASE3"/>
    <property type="match status" value="1"/>
</dbReference>
<keyword evidence="6" id="KW-1185">Reference proteome</keyword>
<feature type="transmembrane region" description="Helical" evidence="1">
    <location>
        <begin position="224"/>
        <end position="244"/>
    </location>
</feature>
<dbReference type="Pfam" id="PF00990">
    <property type="entry name" value="GGDEF"/>
    <property type="match status" value="1"/>
</dbReference>
<dbReference type="Gene3D" id="3.30.70.270">
    <property type="match status" value="1"/>
</dbReference>
<keyword evidence="1" id="KW-0472">Membrane</keyword>
<dbReference type="PANTHER" id="PTHR44757">
    <property type="entry name" value="DIGUANYLATE CYCLASE DGCP"/>
    <property type="match status" value="1"/>
</dbReference>
<evidence type="ECO:0000259" key="4">
    <source>
        <dbReference type="PROSITE" id="PS50887"/>
    </source>
</evidence>
<dbReference type="InterPro" id="IPR029787">
    <property type="entry name" value="Nucleotide_cyclase"/>
</dbReference>
<evidence type="ECO:0000313" key="5">
    <source>
        <dbReference type="EMBL" id="QJE00917.1"/>
    </source>
</evidence>
<feature type="domain" description="PAS" evidence="2">
    <location>
        <begin position="290"/>
        <end position="342"/>
    </location>
</feature>
<dbReference type="InterPro" id="IPR000160">
    <property type="entry name" value="GGDEF_dom"/>
</dbReference>
<dbReference type="InterPro" id="IPR000014">
    <property type="entry name" value="PAS"/>
</dbReference>
<feature type="transmembrane region" description="Helical" evidence="1">
    <location>
        <begin position="190"/>
        <end position="212"/>
    </location>
</feature>
<dbReference type="SUPFAM" id="SSF55785">
    <property type="entry name" value="PYP-like sensor domain (PAS domain)"/>
    <property type="match status" value="1"/>
</dbReference>
<feature type="transmembrane region" description="Helical" evidence="1">
    <location>
        <begin position="50"/>
        <end position="71"/>
    </location>
</feature>
<dbReference type="Gene3D" id="3.30.450.20">
    <property type="entry name" value="PAS domain"/>
    <property type="match status" value="1"/>
</dbReference>
<dbReference type="NCBIfam" id="TIGR00229">
    <property type="entry name" value="sensory_box"/>
    <property type="match status" value="1"/>
</dbReference>
<dbReference type="InterPro" id="IPR001633">
    <property type="entry name" value="EAL_dom"/>
</dbReference>
<dbReference type="PANTHER" id="PTHR44757:SF2">
    <property type="entry name" value="BIOFILM ARCHITECTURE MAINTENANCE PROTEIN MBAA"/>
    <property type="match status" value="1"/>
</dbReference>
<dbReference type="SMART" id="SM00267">
    <property type="entry name" value="GGDEF"/>
    <property type="match status" value="1"/>
</dbReference>
<dbReference type="InterPro" id="IPR033425">
    <property type="entry name" value="MASE3"/>
</dbReference>
<feature type="transmembrane region" description="Helical" evidence="1">
    <location>
        <begin position="122"/>
        <end position="142"/>
    </location>
</feature>
<dbReference type="Pfam" id="PF13188">
    <property type="entry name" value="PAS_8"/>
    <property type="match status" value="1"/>
</dbReference>
<dbReference type="CDD" id="cd01948">
    <property type="entry name" value="EAL"/>
    <property type="match status" value="1"/>
</dbReference>
<dbReference type="InterPro" id="IPR052155">
    <property type="entry name" value="Biofilm_reg_signaling"/>
</dbReference>
<evidence type="ECO:0000313" key="6">
    <source>
        <dbReference type="Proteomes" id="UP000502415"/>
    </source>
</evidence>
<dbReference type="SMART" id="SM00052">
    <property type="entry name" value="EAL"/>
    <property type="match status" value="1"/>
</dbReference>
<feature type="domain" description="EAL" evidence="3">
    <location>
        <begin position="569"/>
        <end position="826"/>
    </location>
</feature>
<keyword evidence="1" id="KW-1133">Transmembrane helix</keyword>
<dbReference type="Pfam" id="PF00563">
    <property type="entry name" value="EAL"/>
    <property type="match status" value="1"/>
</dbReference>
<dbReference type="SMART" id="SM00091">
    <property type="entry name" value="PAS"/>
    <property type="match status" value="1"/>
</dbReference>
<dbReference type="EMBL" id="CP051685">
    <property type="protein sequence ID" value="QJE00917.1"/>
    <property type="molecule type" value="Genomic_DNA"/>
</dbReference>
<dbReference type="InterPro" id="IPR043128">
    <property type="entry name" value="Rev_trsase/Diguanyl_cyclase"/>
</dbReference>
<protein>
    <submittedName>
        <fullName evidence="5">EAL domain-containing protein</fullName>
    </submittedName>
</protein>
<dbReference type="PROSITE" id="PS50887">
    <property type="entry name" value="GGDEF"/>
    <property type="match status" value="1"/>
</dbReference>
<evidence type="ECO:0000259" key="3">
    <source>
        <dbReference type="PROSITE" id="PS50883"/>
    </source>
</evidence>
<evidence type="ECO:0000259" key="2">
    <source>
        <dbReference type="PROSITE" id="PS50112"/>
    </source>
</evidence>
<gene>
    <name evidence="5" type="ORF">HH212_13525</name>
</gene>
<organism evidence="5 6">
    <name type="scientific">Massilia forsythiae</name>
    <dbReference type="NCBI Taxonomy" id="2728020"/>
    <lineage>
        <taxon>Bacteria</taxon>
        <taxon>Pseudomonadati</taxon>
        <taxon>Pseudomonadota</taxon>
        <taxon>Betaproteobacteria</taxon>
        <taxon>Burkholderiales</taxon>
        <taxon>Oxalobacteraceae</taxon>
        <taxon>Telluria group</taxon>
        <taxon>Massilia</taxon>
    </lineage>
</organism>
<dbReference type="NCBIfam" id="TIGR00254">
    <property type="entry name" value="GGDEF"/>
    <property type="match status" value="1"/>
</dbReference>
<accession>A0A7Z2VWZ0</accession>
<dbReference type="SUPFAM" id="SSF55073">
    <property type="entry name" value="Nucleotide cyclase"/>
    <property type="match status" value="1"/>
</dbReference>
<feature type="transmembrane region" description="Helical" evidence="1">
    <location>
        <begin position="20"/>
        <end position="38"/>
    </location>
</feature>
<dbReference type="AlphaFoldDB" id="A0A7Z2VWZ0"/>
<dbReference type="RefSeq" id="WP_170202947.1">
    <property type="nucleotide sequence ID" value="NZ_CP051685.1"/>
</dbReference>
<dbReference type="KEGG" id="mfy:HH212_13525"/>
<reference evidence="5 6" key="1">
    <citation type="submission" date="2020-04" db="EMBL/GenBank/DDBJ databases">
        <title>Genome sequencing of novel species.</title>
        <authorList>
            <person name="Heo J."/>
            <person name="Kim S.-J."/>
            <person name="Kim J.-S."/>
            <person name="Hong S.-B."/>
            <person name="Kwon S.-W."/>
        </authorList>
    </citation>
    <scope>NUCLEOTIDE SEQUENCE [LARGE SCALE GENOMIC DNA]</scope>
    <source>
        <strain evidence="5 6">GN2-R2</strain>
    </source>
</reference>
<dbReference type="PROSITE" id="PS50883">
    <property type="entry name" value="EAL"/>
    <property type="match status" value="1"/>
</dbReference>
<feature type="domain" description="GGDEF" evidence="4">
    <location>
        <begin position="428"/>
        <end position="560"/>
    </location>
</feature>
<proteinExistence type="predicted"/>
<sequence>MTGARGGTVAGPGPRRVSGAVLAVLAAGLAAFMAWLVLGHRAMLPWRLQWYLPLHTVVETLAVVVITQVFSTGGHGTGRRIPARVALLSPAALAVALLEFGHLMSVPGMPGLIAPAVPGSGVVFSLAARLLGALTLLAAVLVPRERMVARSVHALAMLAALAAVGAGYWLVLAAPGLVPATHVAGVGPTAFKTACEYLLIAINGVAALLSLGRALRHGRRTDRYLALAAAVMALAGVAFVFSMARDDAVSMVGHLYEVIAYLFLYRAIHVAAVQAPYLRLKRSERSLAESESNFRSLMECAPDAILLAAPDGRIAMMNARAEELFGIGRDSAAGLALDVLLPGAGADGQGDVVECRRLRQDPFPAEVRRAATPAGQQIAIVRDLSERSRLERALLEQLTYDALTGLPNRRRILETLDEAIDAARQERRTLAVLVLDLDEFRKINSGYGWAGGDEVLRECVTRLAQMLESGDTLARQGGNEFIVVQKHSGQDAAGALGARLLGAMREPFVLGGQRVFLSASIGVALLPEAPCGAAGLLQMAQVAMGGARAAGPAHLRFHSADMEQAIRDRVDMEAMLRHALEHGQLALQYQPRIGLEEGRMKRMVGVEALVRWRHPVLGLVPPARFIPLAEETGMIEELDLWVLRTACARAAAWHAAGLPLGRVSVNLSARQFQHPGLAQRVRAALEDSGLHPAHLEIEITESTVMRDTEVAAGVLRSLKALGVALSIDDFGTGYSSLSYLKQFPIDVLKIDRSFVKDVVIDANDAAITRAIIALAHGLNLEAVAEGVETAEQMAFLQENGCDEIQGFYFSRPLWPEQLEAFMAREAPQPTT</sequence>
<name>A0A7Z2VWZ0_9BURK</name>
<evidence type="ECO:0000256" key="1">
    <source>
        <dbReference type="SAM" id="Phobius"/>
    </source>
</evidence>
<dbReference type="PROSITE" id="PS50112">
    <property type="entry name" value="PAS"/>
    <property type="match status" value="1"/>
</dbReference>
<keyword evidence="1" id="KW-0812">Transmembrane</keyword>
<dbReference type="InterPro" id="IPR035965">
    <property type="entry name" value="PAS-like_dom_sf"/>
</dbReference>
<dbReference type="Proteomes" id="UP000502415">
    <property type="component" value="Chromosome"/>
</dbReference>
<feature type="transmembrane region" description="Helical" evidence="1">
    <location>
        <begin position="83"/>
        <end position="102"/>
    </location>
</feature>
<dbReference type="CDD" id="cd01949">
    <property type="entry name" value="GGDEF"/>
    <property type="match status" value="1"/>
</dbReference>
<dbReference type="Gene3D" id="3.20.20.450">
    <property type="entry name" value="EAL domain"/>
    <property type="match status" value="1"/>
</dbReference>
<feature type="transmembrane region" description="Helical" evidence="1">
    <location>
        <begin position="154"/>
        <end position="178"/>
    </location>
</feature>